<evidence type="ECO:0000259" key="1">
    <source>
        <dbReference type="Pfam" id="PF13556"/>
    </source>
</evidence>
<name>A0A345XW80_9ACTN</name>
<evidence type="ECO:0000313" key="3">
    <source>
        <dbReference type="Proteomes" id="UP000254425"/>
    </source>
</evidence>
<dbReference type="InterPro" id="IPR051448">
    <property type="entry name" value="CdaR-like_regulators"/>
</dbReference>
<dbReference type="PANTHER" id="PTHR33744">
    <property type="entry name" value="CARBOHYDRATE DIACID REGULATOR"/>
    <property type="match status" value="1"/>
</dbReference>
<dbReference type="Pfam" id="PF13556">
    <property type="entry name" value="HTH_30"/>
    <property type="match status" value="1"/>
</dbReference>
<gene>
    <name evidence="2" type="ORF">DVA86_28030</name>
</gene>
<evidence type="ECO:0000313" key="2">
    <source>
        <dbReference type="EMBL" id="AXK35896.1"/>
    </source>
</evidence>
<organism evidence="2 3">
    <name type="scientific">Streptomyces armeniacus</name>
    <dbReference type="NCBI Taxonomy" id="83291"/>
    <lineage>
        <taxon>Bacteria</taxon>
        <taxon>Bacillati</taxon>
        <taxon>Actinomycetota</taxon>
        <taxon>Actinomycetes</taxon>
        <taxon>Kitasatosporales</taxon>
        <taxon>Streptomycetaceae</taxon>
        <taxon>Streptomyces</taxon>
    </lineage>
</organism>
<dbReference type="RefSeq" id="WP_208882426.1">
    <property type="nucleotide sequence ID" value="NZ_CP031320.1"/>
</dbReference>
<accession>A0A345XW80</accession>
<dbReference type="AlphaFoldDB" id="A0A345XW80"/>
<dbReference type="PANTHER" id="PTHR33744:SF1">
    <property type="entry name" value="DNA-BINDING TRANSCRIPTIONAL ACTIVATOR ADER"/>
    <property type="match status" value="1"/>
</dbReference>
<dbReference type="InterPro" id="IPR025736">
    <property type="entry name" value="PucR_C-HTH_dom"/>
</dbReference>
<dbReference type="Proteomes" id="UP000254425">
    <property type="component" value="Chromosome"/>
</dbReference>
<dbReference type="EMBL" id="CP031320">
    <property type="protein sequence ID" value="AXK35896.1"/>
    <property type="molecule type" value="Genomic_DNA"/>
</dbReference>
<dbReference type="InterPro" id="IPR042070">
    <property type="entry name" value="PucR_C-HTH_sf"/>
</dbReference>
<protein>
    <recommendedName>
        <fullName evidence="1">PucR C-terminal helix-turn-helix domain-containing protein</fullName>
    </recommendedName>
</protein>
<dbReference type="Gene3D" id="3.40.50.150">
    <property type="entry name" value="Vaccinia Virus protein VP39"/>
    <property type="match status" value="1"/>
</dbReference>
<reference evidence="2 3" key="1">
    <citation type="submission" date="2018-07" db="EMBL/GenBank/DDBJ databases">
        <title>Draft genome of the type strain Streptomyces armeniacus ATCC 15676.</title>
        <authorList>
            <person name="Labana P."/>
            <person name="Gosse J.T."/>
            <person name="Boddy C.N."/>
        </authorList>
    </citation>
    <scope>NUCLEOTIDE SEQUENCE [LARGE SCALE GENOMIC DNA]</scope>
    <source>
        <strain evidence="2 3">ATCC 15676</strain>
    </source>
</reference>
<dbReference type="Gene3D" id="1.10.10.2840">
    <property type="entry name" value="PucR C-terminal helix-turn-helix domain"/>
    <property type="match status" value="1"/>
</dbReference>
<keyword evidence="3" id="KW-1185">Reference proteome</keyword>
<dbReference type="InterPro" id="IPR029063">
    <property type="entry name" value="SAM-dependent_MTases_sf"/>
</dbReference>
<proteinExistence type="predicted"/>
<feature type="domain" description="PucR C-terminal helix-turn-helix" evidence="1">
    <location>
        <begin position="589"/>
        <end position="623"/>
    </location>
</feature>
<dbReference type="InterPro" id="IPR006764">
    <property type="entry name" value="SAM_dep_MeTrfase_SAV2177_type"/>
</dbReference>
<dbReference type="SUPFAM" id="SSF53335">
    <property type="entry name" value="S-adenosyl-L-methionine-dependent methyltransferases"/>
    <property type="match status" value="1"/>
</dbReference>
<dbReference type="Pfam" id="PF04672">
    <property type="entry name" value="Methyltransf_19"/>
    <property type="match status" value="1"/>
</dbReference>
<sequence length="947" mass="102450">MLTLGELTAGTQPEYQTAASHAAYVTDAAIEEVVLCDGQWEPAQHGQLRYAILVCQGPAVVKDGEVWTRWAGKLAQRGVVAIVVAGLARGEFPAELVTAASRHRLPLLVPTEYGSAVEVRARLLERQVKALASGAGQSYALLHEFGRLHRQGEGPLPLLRNLGKQVGGRVRLLSGGGDWGDLAQHTAVLDDIAAGQKHSAKVLDANPPLLLHPVGSAPPYEVLAAERPGGWPAHLATLIRESVGLVHPLRQPLALRAREKRLEHSEAMIRVSVLQDLMAGKVTQAARAAAPLLPGFLADEESIADGGVELGVLQVAPGEERIAVAAEVEMALGWTALVVLCPAEYAHVIILLPSAVGTATRLAEFLRPLVERVRGRALGVGQPVAWGSTSRGYTCAIHALAQATAPGGDNVAVHDGSAASLARELPDDAWYWAAALLDRSELNALSDAERRRLYDLTQLALTFGPTQASRLLGSEIDPEAAAEVERATAMPALEEHWSTALTRLLESDVEPTHRNTVSRYRDMLMDLVGLDPERLGDRAVMSLALQRSCLPKPDLEPLATPTLAALFATPEVTEWADHLLVHLTDEQQELLTTWLDCEADTTMTALELGLHRNTVRERLRRCGGAISRPLVPCPDAAKNGRERQDSGSALDDLYFALAISDSRPGRLAPDPVASRITLEQDCPDPEAPLPPGSRVAGVYDASMSTGGKDAHSSDRQLMERIRRIYPTATAAADENRGFVRRSTRWLAQERGIRQFLDIGCGLYCAPNVHEIAEEIHPDARTVYVDNEPEVRNHMQVFAQSPPQGRVVVLDGDLREPNEIRTQLTDTLDLDQPVAVLLNAVLHFVEDRAPLHLVRSLLSGMPTGSALTVTYATTAFDADTPPRVAALYREAGHQCSTVTREEFLELFDDLELVDPGAVAVHRWRPDNSTSTGLDDNQVNIVCGVGLVR</sequence>
<dbReference type="KEGG" id="sarm:DVA86_28030"/>